<evidence type="ECO:0000313" key="2">
    <source>
        <dbReference type="EMBL" id="OTG30837.1"/>
    </source>
</evidence>
<gene>
    <name evidence="2" type="ORF">HannXRQ_Chr03g0068881</name>
</gene>
<sequence length="149" mass="16026">MRELYTILQPVCAWVSGTCTRLFKSEVQFGHAGAKSGGLMESAQAKNKALKEAGAVVPTSYEAFESAIKETFEKLFEEGKIAPVKEITPPQIPEDLNTAIKSGKVRAPTHIISTISDDRCEEPCYAGVPMSMIVEKGMGVGDAISSFVV</sequence>
<dbReference type="GO" id="GO:0046912">
    <property type="term" value="F:acyltransferase activity, acyl groups converted into alkyl on transfer"/>
    <property type="evidence" value="ECO:0007669"/>
    <property type="project" value="InterPro"/>
</dbReference>
<comment type="subunit">
    <text evidence="1">Heterooctamer of 4 alpha and 4 beta chains.</text>
</comment>
<dbReference type="SUPFAM" id="SSF52210">
    <property type="entry name" value="Succinyl-CoA synthetase domains"/>
    <property type="match status" value="1"/>
</dbReference>
<dbReference type="STRING" id="4232.A0A251V5E6"/>
<dbReference type="PANTHER" id="PTHR23118:SF42">
    <property type="entry name" value="ATP-CITRATE SYNTHASE"/>
    <property type="match status" value="1"/>
</dbReference>
<evidence type="ECO:0000313" key="3">
    <source>
        <dbReference type="Proteomes" id="UP000215914"/>
    </source>
</evidence>
<reference evidence="3" key="1">
    <citation type="journal article" date="2017" name="Nature">
        <title>The sunflower genome provides insights into oil metabolism, flowering and Asterid evolution.</title>
        <authorList>
            <person name="Badouin H."/>
            <person name="Gouzy J."/>
            <person name="Grassa C.J."/>
            <person name="Murat F."/>
            <person name="Staton S.E."/>
            <person name="Cottret L."/>
            <person name="Lelandais-Briere C."/>
            <person name="Owens G.L."/>
            <person name="Carrere S."/>
            <person name="Mayjonade B."/>
            <person name="Legrand L."/>
            <person name="Gill N."/>
            <person name="Kane N.C."/>
            <person name="Bowers J.E."/>
            <person name="Hubner S."/>
            <person name="Bellec A."/>
            <person name="Berard A."/>
            <person name="Berges H."/>
            <person name="Blanchet N."/>
            <person name="Boniface M.C."/>
            <person name="Brunel D."/>
            <person name="Catrice O."/>
            <person name="Chaidir N."/>
            <person name="Claudel C."/>
            <person name="Donnadieu C."/>
            <person name="Faraut T."/>
            <person name="Fievet G."/>
            <person name="Helmstetter N."/>
            <person name="King M."/>
            <person name="Knapp S.J."/>
            <person name="Lai Z."/>
            <person name="Le Paslier M.C."/>
            <person name="Lippi Y."/>
            <person name="Lorenzon L."/>
            <person name="Mandel J.R."/>
            <person name="Marage G."/>
            <person name="Marchand G."/>
            <person name="Marquand E."/>
            <person name="Bret-Mestries E."/>
            <person name="Morien E."/>
            <person name="Nambeesan S."/>
            <person name="Nguyen T."/>
            <person name="Pegot-Espagnet P."/>
            <person name="Pouilly N."/>
            <person name="Raftis F."/>
            <person name="Sallet E."/>
            <person name="Schiex T."/>
            <person name="Thomas J."/>
            <person name="Vandecasteele C."/>
            <person name="Vares D."/>
            <person name="Vear F."/>
            <person name="Vautrin S."/>
            <person name="Crespi M."/>
            <person name="Mangin B."/>
            <person name="Burke J.M."/>
            <person name="Salse J."/>
            <person name="Munos S."/>
            <person name="Vincourt P."/>
            <person name="Rieseberg L.H."/>
            <person name="Langlade N.B."/>
        </authorList>
    </citation>
    <scope>NUCLEOTIDE SEQUENCE [LARGE SCALE GENOMIC DNA]</scope>
    <source>
        <strain evidence="3">cv. SF193</strain>
    </source>
</reference>
<dbReference type="AlphaFoldDB" id="A0A251V5E6"/>
<organism evidence="2 3">
    <name type="scientific">Helianthus annuus</name>
    <name type="common">Common sunflower</name>
    <dbReference type="NCBI Taxonomy" id="4232"/>
    <lineage>
        <taxon>Eukaryota</taxon>
        <taxon>Viridiplantae</taxon>
        <taxon>Streptophyta</taxon>
        <taxon>Embryophyta</taxon>
        <taxon>Tracheophyta</taxon>
        <taxon>Spermatophyta</taxon>
        <taxon>Magnoliopsida</taxon>
        <taxon>eudicotyledons</taxon>
        <taxon>Gunneridae</taxon>
        <taxon>Pentapetalae</taxon>
        <taxon>asterids</taxon>
        <taxon>campanulids</taxon>
        <taxon>Asterales</taxon>
        <taxon>Asteraceae</taxon>
        <taxon>Asteroideae</taxon>
        <taxon>Heliantheae alliance</taxon>
        <taxon>Heliantheae</taxon>
        <taxon>Helianthus</taxon>
    </lineage>
</organism>
<evidence type="ECO:0000256" key="1">
    <source>
        <dbReference type="ARBA" id="ARBA00011412"/>
    </source>
</evidence>
<proteinExistence type="predicted"/>
<protein>
    <submittedName>
        <fullName evidence="2">Putative succinyl-CoA synthetase-like protein</fullName>
    </submittedName>
</protein>
<dbReference type="PANTHER" id="PTHR23118">
    <property type="entry name" value="ATP-CITRATE SYNTHASE"/>
    <property type="match status" value="1"/>
</dbReference>
<dbReference type="InParanoid" id="A0A251V5E6"/>
<name>A0A251V5E6_HELAN</name>
<keyword evidence="3" id="KW-1185">Reference proteome</keyword>
<accession>A0A251V5E6</accession>
<dbReference type="InterPro" id="IPR016102">
    <property type="entry name" value="Succinyl-CoA_synth-like"/>
</dbReference>
<dbReference type="InterPro" id="IPR002020">
    <property type="entry name" value="Citrate_synthase"/>
</dbReference>
<dbReference type="Proteomes" id="UP000215914">
    <property type="component" value="Chromosome 3"/>
</dbReference>
<dbReference type="EMBL" id="CM007892">
    <property type="protein sequence ID" value="OTG30837.1"/>
    <property type="molecule type" value="Genomic_DNA"/>
</dbReference>
<dbReference type="Gene3D" id="3.40.50.261">
    <property type="entry name" value="Succinyl-CoA synthetase domains"/>
    <property type="match status" value="1"/>
</dbReference>